<organism evidence="2 3">
    <name type="scientific">Candidozyma auris</name>
    <name type="common">Yeast</name>
    <name type="synonym">Candida auris</name>
    <dbReference type="NCBI Taxonomy" id="498019"/>
    <lineage>
        <taxon>Eukaryota</taxon>
        <taxon>Fungi</taxon>
        <taxon>Dikarya</taxon>
        <taxon>Ascomycota</taxon>
        <taxon>Saccharomycotina</taxon>
        <taxon>Pichiomycetes</taxon>
        <taxon>Metschnikowiaceae</taxon>
        <taxon>Candidozyma</taxon>
    </lineage>
</organism>
<dbReference type="AlphaFoldDB" id="A0A0L0NZ23"/>
<keyword evidence="1" id="KW-0732">Signal</keyword>
<reference evidence="3" key="1">
    <citation type="journal article" date="2015" name="BMC Genomics">
        <title>Draft genome of a commonly misdiagnosed multidrug resistant pathogen Candida auris.</title>
        <authorList>
            <person name="Chatterjee S."/>
            <person name="Alampalli S.V."/>
            <person name="Nageshan R.K."/>
            <person name="Chettiar S.T."/>
            <person name="Joshi S."/>
            <person name="Tatu U.S."/>
        </authorList>
    </citation>
    <scope>NUCLEOTIDE SEQUENCE [LARGE SCALE GENOMIC DNA]</scope>
    <source>
        <strain evidence="3">6684</strain>
    </source>
</reference>
<gene>
    <name evidence="2" type="ORF">QG37_03821</name>
</gene>
<sequence>MGKVWSSNKRLLKVLLVWRGPLAAELTGGCEWGFLLKCAGGSLVERGFWKRSTTIAGVEVNGCEVVVVTMSRLCAYKNVLLREKKVEQLVSLVGFLPTQRIFFFDL</sequence>
<protein>
    <submittedName>
        <fullName evidence="2">Uncharacterized protein</fullName>
    </submittedName>
</protein>
<accession>A0A0L0NZ23</accession>
<dbReference type="VEuPathDB" id="FungiDB:QG37_03821"/>
<evidence type="ECO:0000313" key="2">
    <source>
        <dbReference type="EMBL" id="KND99278.1"/>
    </source>
</evidence>
<proteinExistence type="predicted"/>
<feature type="signal peptide" evidence="1">
    <location>
        <begin position="1"/>
        <end position="24"/>
    </location>
</feature>
<dbReference type="Proteomes" id="UP000037122">
    <property type="component" value="Unassembled WGS sequence"/>
</dbReference>
<dbReference type="EMBL" id="LGST01000025">
    <property type="protein sequence ID" value="KND99278.1"/>
    <property type="molecule type" value="Genomic_DNA"/>
</dbReference>
<evidence type="ECO:0000313" key="3">
    <source>
        <dbReference type="Proteomes" id="UP000037122"/>
    </source>
</evidence>
<comment type="caution">
    <text evidence="2">The sequence shown here is derived from an EMBL/GenBank/DDBJ whole genome shotgun (WGS) entry which is preliminary data.</text>
</comment>
<name>A0A0L0NZ23_CANAR</name>
<feature type="chain" id="PRO_5005545398" evidence="1">
    <location>
        <begin position="25"/>
        <end position="106"/>
    </location>
</feature>
<evidence type="ECO:0000256" key="1">
    <source>
        <dbReference type="SAM" id="SignalP"/>
    </source>
</evidence>